<name>A0A9N9AS93_9GLOM</name>
<dbReference type="AlphaFoldDB" id="A0A9N9AS93"/>
<dbReference type="EMBL" id="CAJVPI010000484">
    <property type="protein sequence ID" value="CAG8540857.1"/>
    <property type="molecule type" value="Genomic_DNA"/>
</dbReference>
<evidence type="ECO:0000256" key="1">
    <source>
        <dbReference type="SAM" id="MobiDB-lite"/>
    </source>
</evidence>
<proteinExistence type="predicted"/>
<evidence type="ECO:0000313" key="2">
    <source>
        <dbReference type="EMBL" id="CAG8540857.1"/>
    </source>
</evidence>
<feature type="compositionally biased region" description="Basic residues" evidence="1">
    <location>
        <begin position="270"/>
        <end position="282"/>
    </location>
</feature>
<accession>A0A9N9AS93</accession>
<protein>
    <submittedName>
        <fullName evidence="2">6024_t:CDS:1</fullName>
    </submittedName>
</protein>
<evidence type="ECO:0000313" key="3">
    <source>
        <dbReference type="Proteomes" id="UP000789739"/>
    </source>
</evidence>
<dbReference type="Proteomes" id="UP000789739">
    <property type="component" value="Unassembled WGS sequence"/>
</dbReference>
<feature type="region of interest" description="Disordered" evidence="1">
    <location>
        <begin position="251"/>
        <end position="282"/>
    </location>
</feature>
<comment type="caution">
    <text evidence="2">The sequence shown here is derived from an EMBL/GenBank/DDBJ whole genome shotgun (WGS) entry which is preliminary data.</text>
</comment>
<gene>
    <name evidence="2" type="ORF">PBRASI_LOCUS4579</name>
</gene>
<reference evidence="2" key="1">
    <citation type="submission" date="2021-06" db="EMBL/GenBank/DDBJ databases">
        <authorList>
            <person name="Kallberg Y."/>
            <person name="Tangrot J."/>
            <person name="Rosling A."/>
        </authorList>
    </citation>
    <scope>NUCLEOTIDE SEQUENCE</scope>
    <source>
        <strain evidence="2">BR232B</strain>
    </source>
</reference>
<feature type="compositionally biased region" description="Basic residues" evidence="1">
    <location>
        <begin position="251"/>
        <end position="261"/>
    </location>
</feature>
<organism evidence="2 3">
    <name type="scientific">Paraglomus brasilianum</name>
    <dbReference type="NCBI Taxonomy" id="144538"/>
    <lineage>
        <taxon>Eukaryota</taxon>
        <taxon>Fungi</taxon>
        <taxon>Fungi incertae sedis</taxon>
        <taxon>Mucoromycota</taxon>
        <taxon>Glomeromycotina</taxon>
        <taxon>Glomeromycetes</taxon>
        <taxon>Paraglomerales</taxon>
        <taxon>Paraglomeraceae</taxon>
        <taxon>Paraglomus</taxon>
    </lineage>
</organism>
<keyword evidence="3" id="KW-1185">Reference proteome</keyword>
<dbReference type="OrthoDB" id="10260545at2759"/>
<sequence>MAATGSRLVGHYPITDPLRRSMVKSRNLKEEFLNSENLSDNNSHLFVPFSDITVHTTSHDLLNLLLGLTEKSYGGLIKLNVNAHEKTFKDIKLSKGAAKMLTLPNAGGTSMLSEVFSCEIMERILGAELSKTEMEVRYRFSNQPMTDYLVKLRHKIPVTIGISVTRAYAHKRRYTSQDARALLKKKLSGINSSTRNIIGDRVWKQILHIWCPDGHTAKMVKRAYSKIDEAHTANTVIVLSVVESAWVFHEAKRKKKKKVPRRGSGETQKKKQKKKSHKASRK</sequence>